<dbReference type="PANTHER" id="PTHR48101">
    <property type="entry name" value="METHYLMALONYL-COA MUTASE, MITOCHONDRIAL-RELATED"/>
    <property type="match status" value="1"/>
</dbReference>
<dbReference type="InterPro" id="IPR006099">
    <property type="entry name" value="MeMalonylCoA_mutase_a/b_cat"/>
</dbReference>
<dbReference type="Pfam" id="PF02310">
    <property type="entry name" value="B12-binding"/>
    <property type="match status" value="1"/>
</dbReference>
<dbReference type="NCBIfam" id="TIGR00641">
    <property type="entry name" value="acid_CoA_mut_N"/>
    <property type="match status" value="1"/>
</dbReference>
<feature type="domain" description="B12-binding" evidence="8">
    <location>
        <begin position="531"/>
        <end position="660"/>
    </location>
</feature>
<dbReference type="PROSITE" id="PS51332">
    <property type="entry name" value="B12_BINDING"/>
    <property type="match status" value="1"/>
</dbReference>
<dbReference type="Pfam" id="PF01642">
    <property type="entry name" value="MM_CoA_mutase"/>
    <property type="match status" value="1"/>
</dbReference>
<dbReference type="InterPro" id="IPR006158">
    <property type="entry name" value="Cobalamin-bd"/>
</dbReference>
<dbReference type="Proteomes" id="UP001225605">
    <property type="component" value="Unassembled WGS sequence"/>
</dbReference>
<dbReference type="InterPro" id="IPR006098">
    <property type="entry name" value="MMCoA_mutase_a_cat"/>
</dbReference>
<organism evidence="9 10">
    <name type="scientific">Saccharothrix yanglingensis</name>
    <dbReference type="NCBI Taxonomy" id="659496"/>
    <lineage>
        <taxon>Bacteria</taxon>
        <taxon>Bacillati</taxon>
        <taxon>Actinomycetota</taxon>
        <taxon>Actinomycetes</taxon>
        <taxon>Pseudonocardiales</taxon>
        <taxon>Pseudonocardiaceae</taxon>
        <taxon>Saccharothrix</taxon>
    </lineage>
</organism>
<keyword evidence="10" id="KW-1185">Reference proteome</keyword>
<evidence type="ECO:0000256" key="6">
    <source>
        <dbReference type="ARBA" id="ARBA00023235"/>
    </source>
</evidence>
<dbReference type="PANTHER" id="PTHR48101:SF3">
    <property type="entry name" value="COENZYME B12-DEPENDENT MUTASE"/>
    <property type="match status" value="1"/>
</dbReference>
<name>A0ABU0X635_9PSEU</name>
<keyword evidence="5" id="KW-0479">Metal-binding</keyword>
<dbReference type="SUPFAM" id="SSF51703">
    <property type="entry name" value="Cobalamin (vitamin B12)-dependent enzymes"/>
    <property type="match status" value="1"/>
</dbReference>
<keyword evidence="7" id="KW-0170">Cobalt</keyword>
<evidence type="ECO:0000256" key="1">
    <source>
        <dbReference type="ARBA" id="ARBA00001922"/>
    </source>
</evidence>
<comment type="caution">
    <text evidence="9">The sequence shown here is derived from an EMBL/GenBank/DDBJ whole genome shotgun (WGS) entry which is preliminary data.</text>
</comment>
<dbReference type="InterPro" id="IPR036724">
    <property type="entry name" value="Cobalamin-bd_sf"/>
</dbReference>
<evidence type="ECO:0000256" key="5">
    <source>
        <dbReference type="ARBA" id="ARBA00022723"/>
    </source>
</evidence>
<evidence type="ECO:0000256" key="3">
    <source>
        <dbReference type="ARBA" id="ARBA00011870"/>
    </source>
</evidence>
<evidence type="ECO:0000313" key="10">
    <source>
        <dbReference type="Proteomes" id="UP001225605"/>
    </source>
</evidence>
<dbReference type="Gene3D" id="3.20.20.240">
    <property type="entry name" value="Methylmalonyl-CoA mutase"/>
    <property type="match status" value="1"/>
</dbReference>
<dbReference type="EMBL" id="NSDM01000008">
    <property type="protein sequence ID" value="MDQ2586069.1"/>
    <property type="molecule type" value="Genomic_DNA"/>
</dbReference>
<comment type="cofactor">
    <cofactor evidence="1">
        <name>adenosylcob(III)alamin</name>
        <dbReference type="ChEBI" id="CHEBI:18408"/>
    </cofactor>
</comment>
<protein>
    <submittedName>
        <fullName evidence="9">Protein meaA</fullName>
    </submittedName>
</protein>
<gene>
    <name evidence="9" type="ORF">CKY47_19165</name>
</gene>
<keyword evidence="4" id="KW-0846">Cobalamin</keyword>
<comment type="subunit">
    <text evidence="3">Heterodimer of an alpha and a beta chain.</text>
</comment>
<evidence type="ECO:0000259" key="8">
    <source>
        <dbReference type="PROSITE" id="PS51332"/>
    </source>
</evidence>
<dbReference type="InterPro" id="IPR006159">
    <property type="entry name" value="Acid_CoA_mut_C"/>
</dbReference>
<accession>A0ABU0X635</accession>
<proteinExistence type="inferred from homology"/>
<dbReference type="Gene3D" id="3.40.50.280">
    <property type="entry name" value="Cobalamin-binding domain"/>
    <property type="match status" value="1"/>
</dbReference>
<comment type="similarity">
    <text evidence="2">Belongs to the methylmalonyl-CoA mutase family.</text>
</comment>
<dbReference type="InterPro" id="IPR016176">
    <property type="entry name" value="Cbl-dep_enz_cat"/>
</dbReference>
<evidence type="ECO:0000256" key="2">
    <source>
        <dbReference type="ARBA" id="ARBA00008465"/>
    </source>
</evidence>
<dbReference type="NCBIfam" id="TIGR00640">
    <property type="entry name" value="acid_CoA_mut_C"/>
    <property type="match status" value="1"/>
</dbReference>
<dbReference type="SUPFAM" id="SSF52242">
    <property type="entry name" value="Cobalamin (vitamin B12)-binding domain"/>
    <property type="match status" value="1"/>
</dbReference>
<evidence type="ECO:0000256" key="4">
    <source>
        <dbReference type="ARBA" id="ARBA00022628"/>
    </source>
</evidence>
<dbReference type="RefSeq" id="WP_306747296.1">
    <property type="nucleotide sequence ID" value="NZ_NSDM01000008.1"/>
</dbReference>
<keyword evidence="6" id="KW-0413">Isomerase</keyword>
<evidence type="ECO:0000256" key="7">
    <source>
        <dbReference type="ARBA" id="ARBA00023285"/>
    </source>
</evidence>
<evidence type="ECO:0000313" key="9">
    <source>
        <dbReference type="EMBL" id="MDQ2586069.1"/>
    </source>
</evidence>
<reference evidence="9 10" key="1">
    <citation type="submission" date="2017-06" db="EMBL/GenBank/DDBJ databases">
        <title>Cultured bacterium strain Saccharothrix yanglingensis Hhs.015.</title>
        <authorList>
            <person name="Xia Y."/>
        </authorList>
    </citation>
    <scope>NUCLEOTIDE SEQUENCE [LARGE SCALE GENOMIC DNA]</scope>
    <source>
        <strain evidence="9 10">Hhs.015</strain>
    </source>
</reference>
<dbReference type="CDD" id="cd02071">
    <property type="entry name" value="MM_CoA_mut_B12_BD"/>
    <property type="match status" value="1"/>
</dbReference>
<sequence>MPYPADRERDRPWVMRTYAGHSSAAASNALYRRNLDKGQTGLSVAFDLPTQTGYDPDDELARGEVGKVGVPISHIGDMRQLFDGIPLGEANTSMTINATAMWLLALYISVAEEEGADRATLSGTTQNDIIKEYLSRGTYVFPPGPSLRLITDVVAWTVSNVPKWNPINICSYHLQEVGATPAQEIAYSLSTAIAVLDSVFDSGQVPEERRGEVVARISFFVNAGVRFIEEMCKMRAFVRLWDEITRDRYGIENPKHRRFRYGVQVNSLGLTEAQPENNVQRIVLEMLAVTLSRDARARAIQLPAWNEALGLPRPWDQQWALRMQQVLAYETDLLEYEDVFDGSHVVEAKVDGIVEAARAEIDRVQAMGGAVAAVESGYMKSALVSSLAERRRRVESGEDVVVGVNKFATTEPSPLQAEGANAIEQIDPVVEQRAVEAVRAWRAGRDDALVTSTLDALRAAAKTDANLVEATIACAKAGVTTGEWASALREVFGEYRAPTGVSAASASGEAGERIARVRDRVRTTGEELGRRLRVLVGKPGLDGHSNGAEQVAVRARDVGFEVVYQGIRLTPAQIVAAAVQEDVHVVGLSILSGSHLEVVPAVVDGLRAAGAGDVPVIVGGIVPPDDAAALRDRGVARVFTPKDYELTDIMDEIVTVVREANGLKPPSH</sequence>